<dbReference type="FunFam" id="2.10.25.10:FF:000524">
    <property type="entry name" value="Neurogenic locus notch protein 1"/>
    <property type="match status" value="1"/>
</dbReference>
<evidence type="ECO:0000256" key="21">
    <source>
        <dbReference type="ARBA" id="ARBA00023157"/>
    </source>
</evidence>
<feature type="disulfide bond" evidence="30">
    <location>
        <begin position="1228"/>
        <end position="1237"/>
    </location>
</feature>
<dbReference type="PIRSF" id="PIRSF002279">
    <property type="entry name" value="Notch"/>
    <property type="match status" value="1"/>
</dbReference>
<feature type="region of interest" description="Disordered" evidence="31">
    <location>
        <begin position="2020"/>
        <end position="2112"/>
    </location>
</feature>
<feature type="disulfide bond" evidence="30">
    <location>
        <begin position="1147"/>
        <end position="1156"/>
    </location>
</feature>
<feature type="binding site" evidence="27">
    <location>
        <position position="361"/>
    </location>
    <ligand>
        <name>Ca(2+)</name>
        <dbReference type="ChEBI" id="CHEBI:29108"/>
        <label>2</label>
    </ligand>
</feature>
<feature type="disulfide bond" evidence="30">
    <location>
        <begin position="825"/>
        <end position="834"/>
    </location>
</feature>
<dbReference type="Pfam" id="PF00008">
    <property type="entry name" value="EGF"/>
    <property type="match status" value="16"/>
</dbReference>
<reference evidence="36" key="1">
    <citation type="submission" date="2025-08" db="UniProtKB">
        <authorList>
            <consortium name="RefSeq"/>
        </authorList>
    </citation>
    <scope>IDENTIFICATION</scope>
    <source>
        <tissue evidence="36">Sperm</tissue>
    </source>
</reference>
<dbReference type="PROSITE" id="PS01186">
    <property type="entry name" value="EGF_2"/>
    <property type="match status" value="24"/>
</dbReference>
<proteinExistence type="inferred from homology"/>
<keyword evidence="15 27" id="KW-0106">Calcium</keyword>
<dbReference type="SMART" id="SM00181">
    <property type="entry name" value="EGF"/>
    <property type="match status" value="30"/>
</dbReference>
<feature type="disulfide bond" evidence="30">
    <location>
        <begin position="749"/>
        <end position="758"/>
    </location>
</feature>
<feature type="domain" description="LNR" evidence="34">
    <location>
        <begin position="1391"/>
        <end position="1432"/>
    </location>
</feature>
<feature type="disulfide bond" evidence="30">
    <location>
        <begin position="446"/>
        <end position="455"/>
    </location>
</feature>
<feature type="disulfide bond" evidence="30">
    <location>
        <begin position="596"/>
        <end position="605"/>
    </location>
</feature>
<dbReference type="InterPro" id="IPR000800">
    <property type="entry name" value="Notch_dom"/>
</dbReference>
<evidence type="ECO:0000256" key="9">
    <source>
        <dbReference type="ARBA" id="ARBA00022657"/>
    </source>
</evidence>
<dbReference type="InterPro" id="IPR008297">
    <property type="entry name" value="Notch"/>
</dbReference>
<keyword evidence="8" id="KW-0597">Phosphoprotein</keyword>
<dbReference type="PROSITE" id="PS50026">
    <property type="entry name" value="EGF_3"/>
    <property type="match status" value="30"/>
</dbReference>
<feature type="domain" description="EGF-like" evidence="33">
    <location>
        <begin position="875"/>
        <end position="911"/>
    </location>
</feature>
<feature type="disulfide bond" evidence="30">
    <location>
        <begin position="462"/>
        <end position="472"/>
    </location>
</feature>
<dbReference type="SMART" id="SM00248">
    <property type="entry name" value="ANK"/>
    <property type="match status" value="6"/>
</dbReference>
<dbReference type="FunFam" id="3.30.300.320:FF:000001">
    <property type="entry name" value="Neurogenic locus notch 1"/>
    <property type="match status" value="1"/>
</dbReference>
<dbReference type="SMART" id="SM01338">
    <property type="entry name" value="NOD"/>
    <property type="match status" value="1"/>
</dbReference>
<feature type="disulfide bond" evidence="30">
    <location>
        <begin position="175"/>
        <end position="184"/>
    </location>
</feature>
<accession>A0AAJ7WYT9</accession>
<evidence type="ECO:0000256" key="19">
    <source>
        <dbReference type="ARBA" id="ARBA00023043"/>
    </source>
</evidence>
<feature type="disulfide bond" evidence="30">
    <location>
        <begin position="977"/>
        <end position="986"/>
    </location>
</feature>
<evidence type="ECO:0000313" key="35">
    <source>
        <dbReference type="Proteomes" id="UP001318040"/>
    </source>
</evidence>
<feature type="binding site" evidence="27">
    <location>
        <position position="399"/>
    </location>
    <ligand>
        <name>Ca(2+)</name>
        <dbReference type="ChEBI" id="CHEBI:29108"/>
        <label>3</label>
    </ligand>
</feature>
<dbReference type="PROSITE" id="PS00022">
    <property type="entry name" value="EGF_1"/>
    <property type="match status" value="30"/>
</dbReference>
<dbReference type="Gene3D" id="3.30.70.3310">
    <property type="match status" value="1"/>
</dbReference>
<feature type="disulfide bond" evidence="28">
    <location>
        <begin position="386"/>
        <end position="397"/>
    </location>
</feature>
<dbReference type="PROSITE" id="PS50088">
    <property type="entry name" value="ANK_REPEAT"/>
    <property type="match status" value="4"/>
</dbReference>
<dbReference type="GO" id="GO:0005509">
    <property type="term" value="F:calcium ion binding"/>
    <property type="evidence" value="ECO:0007669"/>
    <property type="project" value="InterPro"/>
</dbReference>
<dbReference type="FunFam" id="1.25.40.20:FF:000005">
    <property type="entry name" value="Neurogenic locus notch 1"/>
    <property type="match status" value="1"/>
</dbReference>
<evidence type="ECO:0000313" key="36">
    <source>
        <dbReference type="RefSeq" id="XP_032815030.1"/>
    </source>
</evidence>
<gene>
    <name evidence="36" type="primary">LOC116945057</name>
</gene>
<feature type="disulfide bond" evidence="28">
    <location>
        <begin position="308"/>
        <end position="321"/>
    </location>
</feature>
<feature type="domain" description="EGF-like" evidence="33">
    <location>
        <begin position="951"/>
        <end position="987"/>
    </location>
</feature>
<feature type="disulfide bond" evidence="30">
    <location>
        <begin position="787"/>
        <end position="796"/>
    </location>
</feature>
<feature type="domain" description="EGF-like" evidence="33">
    <location>
        <begin position="227"/>
        <end position="263"/>
    </location>
</feature>
<dbReference type="SUPFAM" id="SSF57184">
    <property type="entry name" value="Growth factor receptor domain"/>
    <property type="match status" value="4"/>
</dbReference>
<evidence type="ECO:0000256" key="25">
    <source>
        <dbReference type="ARBA" id="ARBA00023180"/>
    </source>
</evidence>
<evidence type="ECO:0000256" key="5">
    <source>
        <dbReference type="ARBA" id="ARBA00022473"/>
    </source>
</evidence>
<dbReference type="InterPro" id="IPR013032">
    <property type="entry name" value="EGF-like_CS"/>
</dbReference>
<dbReference type="FunFam" id="2.10.25.10:FF:000146">
    <property type="entry name" value="Putative neurogenic locus notch"/>
    <property type="match status" value="2"/>
</dbReference>
<feature type="disulfide bond" evidence="30">
    <location>
        <begin position="1267"/>
        <end position="1276"/>
    </location>
</feature>
<evidence type="ECO:0000256" key="22">
    <source>
        <dbReference type="ARBA" id="ARBA00023159"/>
    </source>
</evidence>
<dbReference type="InterPro" id="IPR024600">
    <property type="entry name" value="Notch_C"/>
</dbReference>
<feature type="disulfide bond" evidence="28">
    <location>
        <begin position="391"/>
        <end position="406"/>
    </location>
</feature>
<feature type="disulfide bond" evidence="28 30">
    <location>
        <begin position="332"/>
        <end position="341"/>
    </location>
</feature>
<feature type="compositionally biased region" description="Low complexity" evidence="31">
    <location>
        <begin position="2082"/>
        <end position="2095"/>
    </location>
</feature>
<feature type="disulfide bond" evidence="30">
    <location>
        <begin position="537"/>
        <end position="547"/>
    </location>
</feature>
<feature type="disulfide bond" evidence="28">
    <location>
        <begin position="353"/>
        <end position="368"/>
    </location>
</feature>
<feature type="domain" description="EGF-like" evidence="33">
    <location>
        <begin position="837"/>
        <end position="873"/>
    </location>
</feature>
<dbReference type="InterPro" id="IPR049883">
    <property type="entry name" value="NOTCH1_EGF-like"/>
</dbReference>
<dbReference type="FunFam" id="2.10.25.10:FF:000127">
    <property type="entry name" value="Neurogenic locus notch protein 1"/>
    <property type="match status" value="1"/>
</dbReference>
<dbReference type="GO" id="GO:0009986">
    <property type="term" value="C:cell surface"/>
    <property type="evidence" value="ECO:0007669"/>
    <property type="project" value="TreeGrafter"/>
</dbReference>
<evidence type="ECO:0000256" key="12">
    <source>
        <dbReference type="ARBA" id="ARBA00022729"/>
    </source>
</evidence>
<feature type="disulfide bond" evidence="30">
    <location>
        <begin position="253"/>
        <end position="262"/>
    </location>
</feature>
<dbReference type="InterPro" id="IPR001881">
    <property type="entry name" value="EGF-like_Ca-bd_dom"/>
</dbReference>
<dbReference type="GO" id="GO:0005634">
    <property type="term" value="C:nucleus"/>
    <property type="evidence" value="ECO:0007669"/>
    <property type="project" value="UniProtKB-SubCell"/>
</dbReference>
<dbReference type="FunFam" id="2.10.25.10:FF:000006">
    <property type="entry name" value="Versican core protein-like isoform 1"/>
    <property type="match status" value="1"/>
</dbReference>
<dbReference type="SMART" id="SM00004">
    <property type="entry name" value="NL"/>
    <property type="match status" value="3"/>
</dbReference>
<evidence type="ECO:0000256" key="3">
    <source>
        <dbReference type="ARBA" id="ARBA00005847"/>
    </source>
</evidence>
<dbReference type="InterPro" id="IPR000742">
    <property type="entry name" value="EGF"/>
</dbReference>
<dbReference type="SUPFAM" id="SSF57196">
    <property type="entry name" value="EGF/Laminin"/>
    <property type="match status" value="17"/>
</dbReference>
<feature type="domain" description="EGF-like" evidence="33">
    <location>
        <begin position="1075"/>
        <end position="1111"/>
    </location>
</feature>
<feature type="domain" description="EGF-like" evidence="33">
    <location>
        <begin position="721"/>
        <end position="759"/>
    </location>
</feature>
<evidence type="ECO:0000256" key="8">
    <source>
        <dbReference type="ARBA" id="ARBA00022553"/>
    </source>
</evidence>
<feature type="domain" description="EGF-like" evidence="33">
    <location>
        <begin position="608"/>
        <end position="643"/>
    </location>
</feature>
<dbReference type="FunFam" id="2.10.25.10:FF:000472">
    <property type="entry name" value="Uncharacterized protein, isoform A"/>
    <property type="match status" value="2"/>
</dbReference>
<feature type="disulfide bond" evidence="30">
    <location>
        <begin position="709"/>
        <end position="718"/>
    </location>
</feature>
<feature type="binding site" evidence="27">
    <location>
        <position position="327"/>
    </location>
    <ligand>
        <name>Ca(2+)</name>
        <dbReference type="ChEBI" id="CHEBI:29108"/>
        <label>1</label>
    </ligand>
</feature>
<dbReference type="Pfam" id="PF00023">
    <property type="entry name" value="Ank"/>
    <property type="match status" value="1"/>
</dbReference>
<keyword evidence="10 32" id="KW-0812">Transmembrane</keyword>
<evidence type="ECO:0000256" key="27">
    <source>
        <dbReference type="PIRSR" id="PIRSR002279-1"/>
    </source>
</evidence>
<dbReference type="Pfam" id="PF07645">
    <property type="entry name" value="EGF_CA"/>
    <property type="match status" value="3"/>
</dbReference>
<feature type="disulfide bond" evidence="30">
    <location>
        <begin position="671"/>
        <end position="680"/>
    </location>
</feature>
<evidence type="ECO:0000259" key="33">
    <source>
        <dbReference type="PROSITE" id="PS50026"/>
    </source>
</evidence>
<feature type="domain" description="EGF-like" evidence="33">
    <location>
        <begin position="645"/>
        <end position="681"/>
    </location>
</feature>
<evidence type="ECO:0000256" key="23">
    <source>
        <dbReference type="ARBA" id="ARBA00023163"/>
    </source>
</evidence>
<feature type="disulfide bond" evidence="30">
    <location>
        <begin position="1313"/>
        <end position="1322"/>
    </location>
</feature>
<dbReference type="FunFam" id="2.10.25.10:FF:000136">
    <property type="entry name" value="Neurogenic locus notch 1"/>
    <property type="match status" value="1"/>
</dbReference>
<dbReference type="FunFam" id="2.10.25.10:FF:000004">
    <property type="entry name" value="Neurogenic locus notch 1"/>
    <property type="match status" value="7"/>
</dbReference>
<feature type="domain" description="EGF-like" evidence="33">
    <location>
        <begin position="1000"/>
        <end position="1035"/>
    </location>
</feature>
<dbReference type="SMART" id="SM01339">
    <property type="entry name" value="NODP"/>
    <property type="match status" value="1"/>
</dbReference>
<feature type="disulfide bond" evidence="28">
    <location>
        <begin position="315"/>
        <end position="330"/>
    </location>
</feature>
<keyword evidence="26" id="KW-0539">Nucleus</keyword>
<feature type="disulfide bond" evidence="30">
    <location>
        <begin position="939"/>
        <end position="948"/>
    </location>
</feature>
<keyword evidence="6" id="KW-1003">Cell membrane</keyword>
<feature type="disulfide bond" evidence="30">
    <location>
        <begin position="273"/>
        <end position="290"/>
    </location>
</feature>
<feature type="domain" description="EGF-like" evidence="33">
    <location>
        <begin position="458"/>
        <end position="493"/>
    </location>
</feature>
<dbReference type="FunFam" id="2.10.25.10:FF:000080">
    <property type="entry name" value="Neurogenic locus notch 1"/>
    <property type="match status" value="2"/>
</dbReference>
<dbReference type="Gene3D" id="2.10.25.10">
    <property type="entry name" value="Laminin"/>
    <property type="match status" value="30"/>
</dbReference>
<dbReference type="CDD" id="cd00054">
    <property type="entry name" value="EGF_CA"/>
    <property type="match status" value="25"/>
</dbReference>
<feature type="disulfide bond" evidence="30">
    <location>
        <begin position="1101"/>
        <end position="1110"/>
    </location>
</feature>
<dbReference type="Gene3D" id="3.30.300.320">
    <property type="match status" value="1"/>
</dbReference>
<feature type="repeat" description="ANK" evidence="29">
    <location>
        <begin position="1924"/>
        <end position="1956"/>
    </location>
</feature>
<keyword evidence="20 32" id="KW-0472">Membrane</keyword>
<feature type="disulfide bond" evidence="30">
    <location>
        <begin position="1063"/>
        <end position="1072"/>
    </location>
</feature>
<feature type="compositionally biased region" description="Basic residues" evidence="31">
    <location>
        <begin position="2040"/>
        <end position="2050"/>
    </location>
</feature>
<dbReference type="GO" id="GO:0001525">
    <property type="term" value="P:angiogenesis"/>
    <property type="evidence" value="ECO:0007669"/>
    <property type="project" value="UniProtKB-KW"/>
</dbReference>
<sequence length="2423" mass="259438">MPPALPPQIRVPLPPRLEWQNVREGRPMCLQPLRARRFLPCRGLTLRLRLPARLLGAHVPRRRGRVRRQPLPQWGLLRQRAGLVCVRMPRCLHWPPLRDGVRALRPVALPQRGHLPADGRHGLRLLLPARAVPSRRLAAGFEGRDCDVNVDDCPGNRCDNGATCVDGVNTYNCQCSPQWTGQYCTEDVDECQLQPNACLNGGTCHNTHGGYNCVCVNGWTGEDCSENIDDCAIAACFNGATCHDRVASFFCQCPLGKTGLLCHLDDACVSDPCHEGAICDTNPINGKAICTCRAGFTGGACNQDVDECSIGANPCEHGGRCINTQGSFRCQCTAGFTGPRCETDINECNSMPCLNDATCLDKIGEFTCICMPGFEGRHCEIDINECQSGPCLNDGNCTDHVNGFLCRCPPGFTGPMCQIDMDECASTPCLNGAKCVDRPNAYSCECTEGFAGLVCELNVNECQPDPCHHGKCVDGIASFYCVCSPGYTGFLCDSQLNECQSSPCQNGGKCVDLVNRYHCQCLEGTEGVNCETNFDDCAGELCQRGKCVDGVNEYRCLCDAGYTGLQCDVELNECESSPCHNGGSCKDLVDAFECVCLPGFHGPLCYSETDACYASPCLHGTCLDHGESYRCACEAGWTGPLCEVDIDECESSPCQNGGACQEHLDGYTCRCRDGFKGPTCQKNVNECVSNPCLNRGTCVDGVAGYTCLCTLPFTGRNCEAVMAPCASQPCHNAATCKESVNLSSFSCACPPGWRGATCSLDIDECAGAPCQHGGACMNTQGGFRCSCRPGYTGPTCQTDIDDCSPNPCQNGGSCTDGVGAFSCKCRPGFRGSRCETEVNECASNPCRNGGSCADYVNSYTCRCRPGFNGIHCEHDITECTDSSCLNGGSCVDGINAYTCLCRGGFTGSYCQFDIDECESQPCQHGGTCLDGLGTYKCTCPRGYTGGNCQALVDWCSSSPCKNSGSCVQSRTSYRCDCHSGWTGLYCDIPNMSCDTAARNKGLSVSHLCRHGGRCIDAGNTHHCQCSRGFEGSYCEKEVDECTSNPCHNGATCRNFLGSYKCECPVGYHGLNCDYEINECLSQPCQNGGKCIDLVNRFNCVCPPGTQGILCEINTDDCNPGPDAPMPGPRCFNGGSCVDGVGSFTCSCPPGFVGERCEGDVNECLSNPCDPRGSLDCIQLVNDYKCQCRPGFTGHNCEVVINTCRLEPCRNGGTCMITVNTLLGFTCLCAPGYAGHACEDNAYACGNLSCRNGGTCLPDRAAGPLCVCPRAWRGPECQYHSGGGGGSSACASSPCENGAACYEEVRPPFYRCVCPPLFTGPRCRVLGPKVPGDASSGRALPVPPPVLEESCPVAECESHAGDGLCDRDCNNHACAWDGGDCSLHFPSPWRNCSVRLQCWLRFRNGECDEQCNSLGCLFDGFDCQLGMKNCNPLYNAYCTAHYADQHCDQGCNSDECGWDGGDCAGEVPERLADGVLVLIMLLPPARVHNDSANFLRQLGSLLHATVRFKIDTNGQDMIFPYYGDEARGGGGPRLERAARSLSRFVREMERPLIGSKVYVEIDNRHCYQTSDRCFSSAADAAAFLAAQATHGSLPLPLLGVSSEVPDVVTAPRVQVYVLLGLVLLVLMVVVLLGVLVGRKRRREQGTLWFPEGFILGPPSDKKKRREPVGQDDVGMKTLSQSSVEDSLIDGNQNEAWLDGSVPSTKRRKLEEQGMLPEAEEPVDHRPWTQQHLEAADIRTAPALVLALTPPQGEADDGMDVNVRGPNGFTPLMVASFHGGGLDSSLCDEEESSDGLFEDGTDDGSANVITDLICQGAALHAQTDRTGETALHLAARYARSDAAKRLLDAGADANLPDNMGRSPLHAAVSADAQGVFQILIRNRATDVDARMHDGTTPLILAARLAVEGMAEELINCHADVNKVDDLGKSALHWAAAVNNVEATLVLLKNGANKDMQDNKEETPLFLAAREGSYETAKLLLDHFASRDITDHVDRLPRDIAQERLHHDIVRLLDEYNVVRNPSGPNGLASPPQANGAYAHGAKAGKKGVRRPGNKSGVAHDAAKCKKAQKKVNGGVASGGGGDGAPLLGLDGSASLSPVNSESSQSDGTSPSLLTSPHVAHSLYASMEAVGCGPPRVGHPMAFRNGAIAVASGWINPMQNVPLSQFTHQGHSLGLTSSHPQSNHRAMMSPLHPAMINNQHHQMLAFQQNLYSPRNKPLMEAPQHHPEQARGGAFFQSKMPMIQPQSNLQAASQQSQLLASVSQSNMFPSLQQQHQGIAVPMQSFVGSEFGESFASNDYKPNEKSHSQTSCVLTQTVPPPQEANPSVQSSQLAKREGAAPAEQFPTPPSQHSRGEGSPGHAPPPGTPGEHPYLTPSPETPERWSTCSPRSGASDWSDGVSSPPGLAARAQRRPADPQQQLHNLQALM</sequence>
<feature type="domain" description="EGF-like" evidence="33">
    <location>
        <begin position="495"/>
        <end position="531"/>
    </location>
</feature>
<dbReference type="FunFam" id="2.10.25.10:FF:000060">
    <property type="entry name" value="Neurogenic locus notch protein 1"/>
    <property type="match status" value="1"/>
</dbReference>
<keyword evidence="35" id="KW-1185">Reference proteome</keyword>
<feature type="disulfide bond" evidence="30">
    <location>
        <begin position="292"/>
        <end position="301"/>
    </location>
</feature>
<feature type="disulfide bond" evidence="28">
    <location>
        <begin position="348"/>
        <end position="359"/>
    </location>
</feature>
<feature type="compositionally biased region" description="Polar residues" evidence="31">
    <location>
        <begin position="2096"/>
        <end position="2112"/>
    </location>
</feature>
<evidence type="ECO:0000259" key="34">
    <source>
        <dbReference type="PROSITE" id="PS50258"/>
    </source>
</evidence>
<keyword evidence="12" id="KW-0732">Signal</keyword>
<evidence type="ECO:0000256" key="2">
    <source>
        <dbReference type="ARBA" id="ARBA00004251"/>
    </source>
</evidence>
<evidence type="ECO:0000256" key="7">
    <source>
        <dbReference type="ARBA" id="ARBA00022536"/>
    </source>
</evidence>
<feature type="disulfide bond" evidence="30">
    <location>
        <begin position="863"/>
        <end position="872"/>
    </location>
</feature>
<dbReference type="Pfam" id="PF12661">
    <property type="entry name" value="hEGF"/>
    <property type="match status" value="9"/>
</dbReference>
<dbReference type="FunFam" id="2.10.25.10:FF:000125">
    <property type="entry name" value="Neurogenic locus notch protein-like"/>
    <property type="match status" value="1"/>
</dbReference>
<evidence type="ECO:0000256" key="15">
    <source>
        <dbReference type="ARBA" id="ARBA00022837"/>
    </source>
</evidence>
<evidence type="ECO:0000256" key="6">
    <source>
        <dbReference type="ARBA" id="ARBA00022475"/>
    </source>
</evidence>
<feature type="domain" description="EGF-like" evidence="33">
    <location>
        <begin position="1159"/>
        <end position="1197"/>
    </location>
</feature>
<feature type="disulfide bond" evidence="30">
    <location>
        <begin position="521"/>
        <end position="530"/>
    </location>
</feature>
<dbReference type="Pfam" id="PF06816">
    <property type="entry name" value="NOD"/>
    <property type="match status" value="1"/>
</dbReference>
<evidence type="ECO:0000256" key="26">
    <source>
        <dbReference type="ARBA" id="ARBA00023242"/>
    </source>
</evidence>
<feature type="disulfide bond" evidence="30">
    <location>
        <begin position="558"/>
        <end position="567"/>
    </location>
</feature>
<keyword evidence="11 27" id="KW-0479">Metal-binding</keyword>
<keyword evidence="24" id="KW-0675">Receptor</keyword>
<feature type="disulfide bond" evidence="30">
    <location>
        <begin position="483"/>
        <end position="492"/>
    </location>
</feature>
<evidence type="ECO:0000256" key="31">
    <source>
        <dbReference type="SAM" id="MobiDB-lite"/>
    </source>
</evidence>
<feature type="domain" description="LNR" evidence="34">
    <location>
        <begin position="1350"/>
        <end position="1390"/>
    </location>
</feature>
<feature type="domain" description="EGF-like" evidence="33">
    <location>
        <begin position="570"/>
        <end position="606"/>
    </location>
</feature>
<evidence type="ECO:0000256" key="28">
    <source>
        <dbReference type="PIRSR" id="PIRSR002279-2"/>
    </source>
</evidence>
<evidence type="ECO:0000256" key="32">
    <source>
        <dbReference type="SAM" id="Phobius"/>
    </source>
</evidence>
<feature type="domain" description="EGF-like" evidence="33">
    <location>
        <begin position="533"/>
        <end position="568"/>
    </location>
</feature>
<feature type="binding site" evidence="27">
    <location>
        <position position="347"/>
    </location>
    <ligand>
        <name>Ca(2+)</name>
        <dbReference type="ChEBI" id="CHEBI:29108"/>
        <label>2</label>
    </ligand>
</feature>
<feature type="domain" description="EGF-like" evidence="33">
    <location>
        <begin position="344"/>
        <end position="380"/>
    </location>
</feature>
<feature type="disulfide bond" evidence="28 30">
    <location>
        <begin position="370"/>
        <end position="379"/>
    </location>
</feature>
<evidence type="ECO:0000256" key="13">
    <source>
        <dbReference type="ARBA" id="ARBA00022737"/>
    </source>
</evidence>
<organism evidence="35 36">
    <name type="scientific">Petromyzon marinus</name>
    <name type="common">Sea lamprey</name>
    <dbReference type="NCBI Taxonomy" id="7757"/>
    <lineage>
        <taxon>Eukaryota</taxon>
        <taxon>Metazoa</taxon>
        <taxon>Chordata</taxon>
        <taxon>Craniata</taxon>
        <taxon>Vertebrata</taxon>
        <taxon>Cyclostomata</taxon>
        <taxon>Hyperoartia</taxon>
        <taxon>Petromyzontiformes</taxon>
        <taxon>Petromyzontidae</taxon>
        <taxon>Petromyzon</taxon>
    </lineage>
</organism>
<keyword evidence="18" id="KW-0805">Transcription regulation</keyword>
<feature type="disulfide bond" evidence="30">
    <location>
        <begin position="1187"/>
        <end position="1196"/>
    </location>
</feature>
<dbReference type="GO" id="GO:0007411">
    <property type="term" value="P:axon guidance"/>
    <property type="evidence" value="ECO:0007669"/>
    <property type="project" value="TreeGrafter"/>
</dbReference>
<feature type="domain" description="EGF-like" evidence="33">
    <location>
        <begin position="149"/>
        <end position="185"/>
    </location>
</feature>
<dbReference type="Gene3D" id="1.25.40.20">
    <property type="entry name" value="Ankyrin repeat-containing domain"/>
    <property type="match status" value="1"/>
</dbReference>
<dbReference type="SMART" id="SM01334">
    <property type="entry name" value="DUF3454"/>
    <property type="match status" value="1"/>
</dbReference>
<dbReference type="SUPFAM" id="SSF48403">
    <property type="entry name" value="Ankyrin repeat"/>
    <property type="match status" value="1"/>
</dbReference>
<keyword evidence="14" id="KW-0221">Differentiation</keyword>
<evidence type="ECO:0000256" key="30">
    <source>
        <dbReference type="PROSITE-ProRule" id="PRU00076"/>
    </source>
</evidence>
<dbReference type="PRINTS" id="PR01452">
    <property type="entry name" value="LNOTCHREPEAT"/>
</dbReference>
<feature type="domain" description="EGF-like" evidence="33">
    <location>
        <begin position="1240"/>
        <end position="1277"/>
    </location>
</feature>
<dbReference type="InterPro" id="IPR035993">
    <property type="entry name" value="Notch-like_dom_sf"/>
</dbReference>
<feature type="repeat" description="ANK" evidence="29">
    <location>
        <begin position="1957"/>
        <end position="1989"/>
    </location>
</feature>
<evidence type="ECO:0000256" key="14">
    <source>
        <dbReference type="ARBA" id="ARBA00022782"/>
    </source>
</evidence>
<dbReference type="InterPro" id="IPR018097">
    <property type="entry name" value="EGF_Ca-bd_CS"/>
</dbReference>
<dbReference type="InterPro" id="IPR010660">
    <property type="entry name" value="Notch_NOD_dom"/>
</dbReference>
<dbReference type="PROSITE" id="PS00010">
    <property type="entry name" value="ASX_HYDROXYL"/>
    <property type="match status" value="21"/>
</dbReference>
<dbReference type="Pfam" id="PF07684">
    <property type="entry name" value="NODP"/>
    <property type="match status" value="1"/>
</dbReference>
<feature type="disulfide bond" evidence="30">
    <location>
        <begin position="612"/>
        <end position="622"/>
    </location>
</feature>
<dbReference type="FunFam" id="2.10.25.10:FF:000092">
    <property type="entry name" value="Neurogenic locus notch protein 1"/>
    <property type="match status" value="1"/>
</dbReference>
<feature type="disulfide bond" evidence="30">
    <location>
        <begin position="1294"/>
        <end position="1311"/>
    </location>
</feature>
<evidence type="ECO:0000256" key="1">
    <source>
        <dbReference type="ARBA" id="ARBA00004123"/>
    </source>
</evidence>
<dbReference type="Pfam" id="PF00066">
    <property type="entry name" value="Notch"/>
    <property type="match status" value="3"/>
</dbReference>
<feature type="domain" description="EGF-like" evidence="33">
    <location>
        <begin position="1285"/>
        <end position="1323"/>
    </location>
</feature>
<keyword evidence="17 32" id="KW-1133">Transmembrane helix</keyword>
<feature type="domain" description="LNR" evidence="34">
    <location>
        <begin position="1433"/>
        <end position="1472"/>
    </location>
</feature>
<feature type="repeat" description="ANK" evidence="29">
    <location>
        <begin position="1891"/>
        <end position="1923"/>
    </location>
</feature>
<dbReference type="SMART" id="SM00179">
    <property type="entry name" value="EGF_CA"/>
    <property type="match status" value="28"/>
</dbReference>
<dbReference type="SUPFAM" id="SSF90193">
    <property type="entry name" value="Notch domain"/>
    <property type="match status" value="3"/>
</dbReference>
<dbReference type="PRINTS" id="PR01983">
    <property type="entry name" value="NOTCH"/>
</dbReference>
<feature type="region of interest" description="Disordered" evidence="31">
    <location>
        <begin position="1691"/>
        <end position="1723"/>
    </location>
</feature>
<feature type="repeat" description="ANK" evidence="29">
    <location>
        <begin position="1824"/>
        <end position="1856"/>
    </location>
</feature>
<dbReference type="PANTHER" id="PTHR45836:SF23">
    <property type="entry name" value="NEUROGENIC LOCUS NOTCH HOMOLOG PROTEIN 1"/>
    <property type="match status" value="1"/>
</dbReference>
<comment type="subcellular location">
    <subcellularLocation>
        <location evidence="2">Cell membrane</location>
        <topology evidence="2">Single-pass type I membrane protein</topology>
    </subcellularLocation>
    <subcellularLocation>
        <location evidence="1">Nucleus</location>
    </subcellularLocation>
</comment>
<feature type="domain" description="EGF-like" evidence="33">
    <location>
        <begin position="1199"/>
        <end position="1238"/>
    </location>
</feature>
<keyword evidence="22" id="KW-0010">Activator</keyword>
<evidence type="ECO:0000256" key="11">
    <source>
        <dbReference type="ARBA" id="ARBA00022723"/>
    </source>
</evidence>
<keyword evidence="13" id="KW-0677">Repeat</keyword>
<name>A0AAJ7WYT9_PETMA</name>
<dbReference type="PROSITE" id="PS50258">
    <property type="entry name" value="LNR"/>
    <property type="match status" value="3"/>
</dbReference>
<dbReference type="GO" id="GO:0043235">
    <property type="term" value="C:receptor complex"/>
    <property type="evidence" value="ECO:0007669"/>
    <property type="project" value="TreeGrafter"/>
</dbReference>
<feature type="domain" description="EGF-like" evidence="33">
    <location>
        <begin position="304"/>
        <end position="342"/>
    </location>
</feature>
<dbReference type="FunFam" id="2.10.25.10:FF:000143">
    <property type="entry name" value="Protein crumbs 1"/>
    <property type="match status" value="3"/>
</dbReference>
<feature type="domain" description="EGF-like" evidence="33">
    <location>
        <begin position="264"/>
        <end position="302"/>
    </location>
</feature>
<dbReference type="InterPro" id="IPR011656">
    <property type="entry name" value="Notch_NODP_dom"/>
</dbReference>
<evidence type="ECO:0000256" key="17">
    <source>
        <dbReference type="ARBA" id="ARBA00022989"/>
    </source>
</evidence>
<keyword evidence="21 28" id="KW-1015">Disulfide bond</keyword>
<feature type="binding site" evidence="27">
    <location>
        <position position="385"/>
    </location>
    <ligand>
        <name>Ca(2+)</name>
        <dbReference type="ChEBI" id="CHEBI:29108"/>
        <label>3</label>
    </ligand>
</feature>
<feature type="domain" description="EGF-like" evidence="33">
    <location>
        <begin position="382"/>
        <end position="418"/>
    </location>
</feature>
<dbReference type="FunFam" id="2.10.25.10:FF:000327">
    <property type="entry name" value="neurogenic locus notch homolog protein 4"/>
    <property type="match status" value="1"/>
</dbReference>
<feature type="transmembrane region" description="Helical" evidence="32">
    <location>
        <begin position="1614"/>
        <end position="1635"/>
    </location>
</feature>
<feature type="domain" description="EGF-like" evidence="33">
    <location>
        <begin position="761"/>
        <end position="797"/>
    </location>
</feature>
<feature type="domain" description="EGF-like" evidence="33">
    <location>
        <begin position="683"/>
        <end position="719"/>
    </location>
</feature>
<dbReference type="InterPro" id="IPR036770">
    <property type="entry name" value="Ankyrin_rpt-contain_sf"/>
</dbReference>
<feature type="disulfide bond" evidence="30">
    <location>
        <begin position="901"/>
        <end position="910"/>
    </location>
</feature>
<feature type="binding site" evidence="27">
    <location>
        <position position="344"/>
    </location>
    <ligand>
        <name>Ca(2+)</name>
        <dbReference type="ChEBI" id="CHEBI:29108"/>
        <label>2</label>
    </ligand>
</feature>
<comment type="caution">
    <text evidence="30">Lacks conserved residue(s) required for the propagation of feature annotation.</text>
</comment>
<feature type="domain" description="EGF-like" evidence="33">
    <location>
        <begin position="913"/>
        <end position="949"/>
    </location>
</feature>
<dbReference type="InterPro" id="IPR002110">
    <property type="entry name" value="Ankyrin_rpt"/>
</dbReference>
<feature type="disulfide bond" evidence="30">
    <location>
        <begin position="633"/>
        <end position="642"/>
    </location>
</feature>
<keyword evidence="7 30" id="KW-0245">EGF-like domain</keyword>
<feature type="region of interest" description="Disordered" evidence="31">
    <location>
        <begin position="2311"/>
        <end position="2423"/>
    </location>
</feature>
<keyword evidence="16" id="KW-0914">Notch signaling pathway</keyword>
<dbReference type="PROSITE" id="PS50297">
    <property type="entry name" value="ANK_REP_REGION"/>
    <property type="match status" value="3"/>
</dbReference>
<feature type="domain" description="EGF-like" evidence="33">
    <location>
        <begin position="1113"/>
        <end position="1157"/>
    </location>
</feature>
<dbReference type="Proteomes" id="UP001318040">
    <property type="component" value="Chromosome 22"/>
</dbReference>
<evidence type="ECO:0000256" key="10">
    <source>
        <dbReference type="ARBA" id="ARBA00022692"/>
    </source>
</evidence>
<dbReference type="PANTHER" id="PTHR45836">
    <property type="entry name" value="SLIT HOMOLOG"/>
    <property type="match status" value="1"/>
</dbReference>
<keyword evidence="23" id="KW-0804">Transcription</keyword>
<keyword evidence="5" id="KW-0217">Developmental protein</keyword>
<dbReference type="PROSITE" id="PS01187">
    <property type="entry name" value="EGF_CA"/>
    <property type="match status" value="7"/>
</dbReference>
<dbReference type="InterPro" id="IPR051355">
    <property type="entry name" value="Notch/Slit_guidance"/>
</dbReference>
<feature type="disulfide bond" evidence="30">
    <location>
        <begin position="1025"/>
        <end position="1034"/>
    </location>
</feature>
<feature type="disulfide bond" evidence="30">
    <location>
        <begin position="215"/>
        <end position="224"/>
    </location>
</feature>
<evidence type="ECO:0000256" key="16">
    <source>
        <dbReference type="ARBA" id="ARBA00022976"/>
    </source>
</evidence>
<feature type="binding site" evidence="27">
    <location>
        <position position="324"/>
    </location>
    <ligand>
        <name>Ca(2+)</name>
        <dbReference type="ChEBI" id="CHEBI:29108"/>
        <label>1</label>
    </ligand>
</feature>
<feature type="compositionally biased region" description="Polar residues" evidence="31">
    <location>
        <begin position="2319"/>
        <end position="2328"/>
    </location>
</feature>
<feature type="domain" description="EGF-like" evidence="33">
    <location>
        <begin position="799"/>
        <end position="835"/>
    </location>
</feature>
<evidence type="ECO:0000256" key="4">
    <source>
        <dbReference type="ARBA" id="ARBA00019142"/>
    </source>
</evidence>
<dbReference type="GO" id="GO:0005886">
    <property type="term" value="C:plasma membrane"/>
    <property type="evidence" value="ECO:0007669"/>
    <property type="project" value="UniProtKB-SubCell"/>
</dbReference>
<dbReference type="InterPro" id="IPR009030">
    <property type="entry name" value="Growth_fac_rcpt_cys_sf"/>
</dbReference>
<keyword evidence="25" id="KW-0325">Glycoprotein</keyword>
<feature type="domain" description="EGF-like" evidence="33">
    <location>
        <begin position="187"/>
        <end position="225"/>
    </location>
</feature>
<keyword evidence="19 29" id="KW-0040">ANK repeat</keyword>
<comment type="similarity">
    <text evidence="3">Belongs to the NOTCH family.</text>
</comment>
<evidence type="ECO:0000256" key="24">
    <source>
        <dbReference type="ARBA" id="ARBA00023170"/>
    </source>
</evidence>
<dbReference type="GO" id="GO:0007219">
    <property type="term" value="P:Notch signaling pathway"/>
    <property type="evidence" value="ECO:0007669"/>
    <property type="project" value="UniProtKB-KW"/>
</dbReference>
<keyword evidence="9" id="KW-0037">Angiogenesis</keyword>
<dbReference type="InterPro" id="IPR000152">
    <property type="entry name" value="EGF-type_Asp/Asn_hydroxyl_site"/>
</dbReference>
<feature type="disulfide bond" evidence="30">
    <location>
        <begin position="730"/>
        <end position="747"/>
    </location>
</feature>
<dbReference type="GO" id="GO:0050793">
    <property type="term" value="P:regulation of developmental process"/>
    <property type="evidence" value="ECO:0007669"/>
    <property type="project" value="InterPro"/>
</dbReference>
<protein>
    <recommendedName>
        <fullName evidence="4">Neurogenic locus notch homolog protein 1</fullName>
    </recommendedName>
</protein>
<evidence type="ECO:0000256" key="29">
    <source>
        <dbReference type="PROSITE-ProRule" id="PRU00023"/>
    </source>
</evidence>
<evidence type="ECO:0000256" key="20">
    <source>
        <dbReference type="ARBA" id="ARBA00023136"/>
    </source>
</evidence>
<feature type="disulfide bond" evidence="28 30">
    <location>
        <begin position="408"/>
        <end position="417"/>
    </location>
</feature>
<feature type="domain" description="EGF-like" evidence="33">
    <location>
        <begin position="1037"/>
        <end position="1073"/>
    </location>
</feature>
<evidence type="ECO:0000256" key="18">
    <source>
        <dbReference type="ARBA" id="ARBA00023015"/>
    </source>
</evidence>
<feature type="domain" description="EGF-like" evidence="33">
    <location>
        <begin position="420"/>
        <end position="456"/>
    </location>
</feature>
<dbReference type="RefSeq" id="XP_032815030.1">
    <property type="nucleotide sequence ID" value="XM_032959139.1"/>
</dbReference>
<feature type="disulfide bond" evidence="30">
    <location>
        <begin position="1168"/>
        <end position="1185"/>
    </location>
</feature>
<dbReference type="Pfam" id="PF12796">
    <property type="entry name" value="Ank_2"/>
    <property type="match status" value="2"/>
</dbReference>